<sequence>MEIAKNIIETSLKMVQSGLVKGTWGNVSVRKENQLWITPSGVTYEDLTEDQIAVIDLESGVQIGGSRKASSEMPLHRMIYLHNEEINGIVHTHSIYASAFAAIEEEVPCYTEDQAQIIGGSIPVAQYAFPGTDELGKNVVKALEDGRYAVLMAKHGLVAVGRNLKEAWTSAEVAEKSAQLASIVKGMNKAPGGLCEKEIEDMRRIYLESYSKTSIK</sequence>
<evidence type="ECO:0000313" key="4">
    <source>
        <dbReference type="EMBL" id="MBM7615940.1"/>
    </source>
</evidence>
<dbReference type="InterPro" id="IPR036409">
    <property type="entry name" value="Aldolase_II/adducin_N_sf"/>
</dbReference>
<dbReference type="RefSeq" id="WP_204403683.1">
    <property type="nucleotide sequence ID" value="NZ_JAFBEE010000020.1"/>
</dbReference>
<dbReference type="PANTHER" id="PTHR22789">
    <property type="entry name" value="FUCULOSE PHOSPHATE ALDOLASE"/>
    <property type="match status" value="1"/>
</dbReference>
<dbReference type="PANTHER" id="PTHR22789:SF0">
    <property type="entry name" value="3-OXO-TETRONATE 4-PHOSPHATE DECARBOXYLASE-RELATED"/>
    <property type="match status" value="1"/>
</dbReference>
<dbReference type="Gene3D" id="3.40.225.10">
    <property type="entry name" value="Class II aldolase/adducin N-terminal domain"/>
    <property type="match status" value="1"/>
</dbReference>
<keyword evidence="5" id="KW-1185">Reference proteome</keyword>
<organism evidence="4 5">
    <name type="scientific">Alkaliphilus hydrothermalis</name>
    <dbReference type="NCBI Taxonomy" id="1482730"/>
    <lineage>
        <taxon>Bacteria</taxon>
        <taxon>Bacillati</taxon>
        <taxon>Bacillota</taxon>
        <taxon>Clostridia</taxon>
        <taxon>Peptostreptococcales</taxon>
        <taxon>Natronincolaceae</taxon>
        <taxon>Alkaliphilus</taxon>
    </lineage>
</organism>
<dbReference type="SMART" id="SM01007">
    <property type="entry name" value="Aldolase_II"/>
    <property type="match status" value="1"/>
</dbReference>
<protein>
    <submittedName>
        <fullName evidence="4">L-fuculose-phosphate aldolase</fullName>
        <ecNumber evidence="4">4.1.2.17</ecNumber>
    </submittedName>
</protein>
<dbReference type="GO" id="GO:0008738">
    <property type="term" value="F:L-fuculose-phosphate aldolase activity"/>
    <property type="evidence" value="ECO:0007669"/>
    <property type="project" value="UniProtKB-EC"/>
</dbReference>
<reference evidence="4 5" key="1">
    <citation type="submission" date="2021-01" db="EMBL/GenBank/DDBJ databases">
        <title>Genomic Encyclopedia of Type Strains, Phase IV (KMG-IV): sequencing the most valuable type-strain genomes for metagenomic binning, comparative biology and taxonomic classification.</title>
        <authorList>
            <person name="Goeker M."/>
        </authorList>
    </citation>
    <scope>NUCLEOTIDE SEQUENCE [LARGE SCALE GENOMIC DNA]</scope>
    <source>
        <strain evidence="4 5">DSM 25890</strain>
    </source>
</reference>
<accession>A0ABS2NSL4</accession>
<name>A0ABS2NSL4_9FIRM</name>
<dbReference type="SUPFAM" id="SSF53639">
    <property type="entry name" value="AraD/HMP-PK domain-like"/>
    <property type="match status" value="1"/>
</dbReference>
<feature type="domain" description="Class II aldolase/adducin N-terminal" evidence="3">
    <location>
        <begin position="5"/>
        <end position="182"/>
    </location>
</feature>
<evidence type="ECO:0000256" key="2">
    <source>
        <dbReference type="ARBA" id="ARBA00023239"/>
    </source>
</evidence>
<comment type="caution">
    <text evidence="4">The sequence shown here is derived from an EMBL/GenBank/DDBJ whole genome shotgun (WGS) entry which is preliminary data.</text>
</comment>
<dbReference type="Pfam" id="PF00596">
    <property type="entry name" value="Aldolase_II"/>
    <property type="match status" value="1"/>
</dbReference>
<keyword evidence="1" id="KW-0479">Metal-binding</keyword>
<evidence type="ECO:0000313" key="5">
    <source>
        <dbReference type="Proteomes" id="UP001314796"/>
    </source>
</evidence>
<dbReference type="EC" id="4.1.2.17" evidence="4"/>
<dbReference type="EMBL" id="JAFBEE010000020">
    <property type="protein sequence ID" value="MBM7615940.1"/>
    <property type="molecule type" value="Genomic_DNA"/>
</dbReference>
<keyword evidence="2 4" id="KW-0456">Lyase</keyword>
<dbReference type="InterPro" id="IPR001303">
    <property type="entry name" value="Aldolase_II/adducin_N"/>
</dbReference>
<gene>
    <name evidence="4" type="ORF">JOC73_002514</name>
</gene>
<evidence type="ECO:0000256" key="1">
    <source>
        <dbReference type="ARBA" id="ARBA00022723"/>
    </source>
</evidence>
<evidence type="ECO:0000259" key="3">
    <source>
        <dbReference type="SMART" id="SM01007"/>
    </source>
</evidence>
<proteinExistence type="predicted"/>
<dbReference type="InterPro" id="IPR050197">
    <property type="entry name" value="Aldolase_class_II_sugar_metab"/>
</dbReference>
<dbReference type="Proteomes" id="UP001314796">
    <property type="component" value="Unassembled WGS sequence"/>
</dbReference>